<organism evidence="1 2">
    <name type="scientific">Carpediemonas membranifera</name>
    <dbReference type="NCBI Taxonomy" id="201153"/>
    <lineage>
        <taxon>Eukaryota</taxon>
        <taxon>Metamonada</taxon>
        <taxon>Carpediemonas-like organisms</taxon>
        <taxon>Carpediemonas</taxon>
    </lineage>
</organism>
<name>A0A8J6ASH5_9EUKA</name>
<dbReference type="AlphaFoldDB" id="A0A8J6ASH5"/>
<accession>A0A8J6ASH5</accession>
<proteinExistence type="predicted"/>
<evidence type="ECO:0000313" key="2">
    <source>
        <dbReference type="Proteomes" id="UP000717585"/>
    </source>
</evidence>
<keyword evidence="2" id="KW-1185">Reference proteome</keyword>
<comment type="caution">
    <text evidence="1">The sequence shown here is derived from an EMBL/GenBank/DDBJ whole genome shotgun (WGS) entry which is preliminary data.</text>
</comment>
<protein>
    <submittedName>
        <fullName evidence="1">Uncharacterized protein</fullName>
    </submittedName>
</protein>
<dbReference type="Proteomes" id="UP000717585">
    <property type="component" value="Unassembled WGS sequence"/>
</dbReference>
<dbReference type="EMBL" id="JAHDYR010000025">
    <property type="protein sequence ID" value="KAG9393331.1"/>
    <property type="molecule type" value="Genomic_DNA"/>
</dbReference>
<sequence>MTAKAPEISKDELVELYSIASTVTRDLPGNIPGFLKAAYEAQFKARFPKKIAAVETDMSKSDLVATLEALKGFNPEAQASIDRACTVLTDGAALSMNIELKEGQGLPVALHTLLQGTVWAILMCGIADPDFTPSKLRHRAPARKRDQYTAKARHLWFMCKKFYFAHQMSEKDGWQSAKWPCSRLYSGRLFVKEGHVQLPEYAHSYFKYTRVRVPAVLAVEMSAKPMDWPVLVTSKGLYLWSIAHNEDEGRNEDLAPRLMEFRHCNSAVASFYDSLPVWHKNRIVVDLQVRKHALLCTPVGACFTLPGEPFFLTAHDMPPSFIPTKARMTRYVDVFSSETTHMITGYNERGELGFGQQLGYRQDPVRHYKKFPLPFEGFAGDSQGQGFNVFVLGGRVCYAGVVPQYRELGELHTVFRHFLHLECNDGLHRMEDGEIVMPLTELTFPETVKRFWCTSIAVYCVYEGRTEVTLDNNCSVPPAPDTVTYSLPFEATGVTAAARGEEDGDRFFRDSEAVWWCVKEEWNVDMPTFGEPMAMDDGSMDELLFVLRADEIVPVNHVV</sequence>
<evidence type="ECO:0000313" key="1">
    <source>
        <dbReference type="EMBL" id="KAG9393331.1"/>
    </source>
</evidence>
<reference evidence="1" key="1">
    <citation type="submission" date="2021-05" db="EMBL/GenBank/DDBJ databases">
        <title>A free-living protist that lacks canonical eukaryotic 1 DNA replication and segregation systems.</title>
        <authorList>
            <person name="Salas-Leiva D.E."/>
            <person name="Tromer E.C."/>
            <person name="Curtis B.A."/>
            <person name="Jerlstrom-Hultqvist J."/>
            <person name="Kolisko M."/>
            <person name="Yi Z."/>
            <person name="Salas-Leiva J.S."/>
            <person name="Gallot-Lavallee L."/>
            <person name="Kops G.J.P.L."/>
            <person name="Archibald J.M."/>
            <person name="Simpson A.G.B."/>
            <person name="Roger A.J."/>
        </authorList>
    </citation>
    <scope>NUCLEOTIDE SEQUENCE</scope>
    <source>
        <strain evidence="1">BICM</strain>
    </source>
</reference>
<gene>
    <name evidence="1" type="ORF">J8273_3465</name>
</gene>